<keyword evidence="5" id="KW-1185">Reference proteome</keyword>
<reference evidence="4 5" key="1">
    <citation type="submission" date="2016-10" db="EMBL/GenBank/DDBJ databases">
        <authorList>
            <person name="de Groot N.N."/>
        </authorList>
    </citation>
    <scope>NUCLEOTIDE SEQUENCE [LARGE SCALE GENOMIC DNA]</scope>
    <source>
        <strain evidence="4 5">DSM 15827</strain>
    </source>
</reference>
<dbReference type="InterPro" id="IPR009057">
    <property type="entry name" value="Homeodomain-like_sf"/>
</dbReference>
<sequence length="189" mass="22584">MSNMKQIFTNTLLEMLKSKELNEITVTDIAQKCGVSRQAFYYYFDDIYDMVEWFFMEETDKALMAYTDIDTWQMGYIHLMEWAKKNQNIIMNTYQSVQREYVEVFMNRVLYQYIIQVVEHESKGLTVTDEQCAYIANFYTLAINAITLEWIRKNMHEPPVEVAEKVNFMIEGDFKKALLKFQQINLSIF</sequence>
<feature type="DNA-binding region" description="H-T-H motif" evidence="2">
    <location>
        <begin position="25"/>
        <end position="44"/>
    </location>
</feature>
<dbReference type="Proteomes" id="UP000198556">
    <property type="component" value="Unassembled WGS sequence"/>
</dbReference>
<proteinExistence type="predicted"/>
<dbReference type="Gene3D" id="1.10.357.10">
    <property type="entry name" value="Tetracycline Repressor, domain 2"/>
    <property type="match status" value="1"/>
</dbReference>
<evidence type="ECO:0000313" key="4">
    <source>
        <dbReference type="EMBL" id="SER09853.1"/>
    </source>
</evidence>
<dbReference type="PANTHER" id="PTHR43479:SF11">
    <property type="entry name" value="ACREF_ENVCD OPERON REPRESSOR-RELATED"/>
    <property type="match status" value="1"/>
</dbReference>
<dbReference type="InterPro" id="IPR001647">
    <property type="entry name" value="HTH_TetR"/>
</dbReference>
<evidence type="ECO:0000313" key="5">
    <source>
        <dbReference type="Proteomes" id="UP000198556"/>
    </source>
</evidence>
<dbReference type="OrthoDB" id="9810250at2"/>
<dbReference type="PROSITE" id="PS50977">
    <property type="entry name" value="HTH_TETR_2"/>
    <property type="match status" value="1"/>
</dbReference>
<feature type="domain" description="HTH tetR-type" evidence="3">
    <location>
        <begin position="2"/>
        <end position="62"/>
    </location>
</feature>
<organism evidence="4 5">
    <name type="scientific">Granulicatella balaenopterae</name>
    <dbReference type="NCBI Taxonomy" id="137733"/>
    <lineage>
        <taxon>Bacteria</taxon>
        <taxon>Bacillati</taxon>
        <taxon>Bacillota</taxon>
        <taxon>Bacilli</taxon>
        <taxon>Lactobacillales</taxon>
        <taxon>Carnobacteriaceae</taxon>
        <taxon>Granulicatella</taxon>
    </lineage>
</organism>
<evidence type="ECO:0000259" key="3">
    <source>
        <dbReference type="PROSITE" id="PS50977"/>
    </source>
</evidence>
<dbReference type="GO" id="GO:0003677">
    <property type="term" value="F:DNA binding"/>
    <property type="evidence" value="ECO:0007669"/>
    <property type="project" value="UniProtKB-UniRule"/>
</dbReference>
<dbReference type="SUPFAM" id="SSF46689">
    <property type="entry name" value="Homeodomain-like"/>
    <property type="match status" value="1"/>
</dbReference>
<dbReference type="Pfam" id="PF00440">
    <property type="entry name" value="TetR_N"/>
    <property type="match status" value="1"/>
</dbReference>
<accession>A0A1H9LFZ5</accession>
<dbReference type="RefSeq" id="WP_089746685.1">
    <property type="nucleotide sequence ID" value="NZ_FOGF01000019.1"/>
</dbReference>
<protein>
    <submittedName>
        <fullName evidence="4">Transcriptional regulator, TetR family</fullName>
    </submittedName>
</protein>
<keyword evidence="1 2" id="KW-0238">DNA-binding</keyword>
<gene>
    <name evidence="4" type="ORF">SAMN05421767_1193</name>
</gene>
<dbReference type="PANTHER" id="PTHR43479">
    <property type="entry name" value="ACREF/ENVCD OPERON REPRESSOR-RELATED"/>
    <property type="match status" value="1"/>
</dbReference>
<dbReference type="EMBL" id="FOGF01000019">
    <property type="protein sequence ID" value="SER09853.1"/>
    <property type="molecule type" value="Genomic_DNA"/>
</dbReference>
<evidence type="ECO:0000256" key="1">
    <source>
        <dbReference type="ARBA" id="ARBA00023125"/>
    </source>
</evidence>
<dbReference type="InterPro" id="IPR039532">
    <property type="entry name" value="TetR_C_Firmicutes"/>
</dbReference>
<dbReference type="InterPro" id="IPR050624">
    <property type="entry name" value="HTH-type_Tx_Regulator"/>
</dbReference>
<dbReference type="Pfam" id="PF14278">
    <property type="entry name" value="TetR_C_8"/>
    <property type="match status" value="1"/>
</dbReference>
<name>A0A1H9LFZ5_9LACT</name>
<dbReference type="AlphaFoldDB" id="A0A1H9LFZ5"/>
<evidence type="ECO:0000256" key="2">
    <source>
        <dbReference type="PROSITE-ProRule" id="PRU00335"/>
    </source>
</evidence>
<dbReference type="STRING" id="137733.SAMN05421767_1193"/>